<organism evidence="2 3">
    <name type="scientific">Pleurodeles waltl</name>
    <name type="common">Iberian ribbed newt</name>
    <dbReference type="NCBI Taxonomy" id="8319"/>
    <lineage>
        <taxon>Eukaryota</taxon>
        <taxon>Metazoa</taxon>
        <taxon>Chordata</taxon>
        <taxon>Craniata</taxon>
        <taxon>Vertebrata</taxon>
        <taxon>Euteleostomi</taxon>
        <taxon>Amphibia</taxon>
        <taxon>Batrachia</taxon>
        <taxon>Caudata</taxon>
        <taxon>Salamandroidea</taxon>
        <taxon>Salamandridae</taxon>
        <taxon>Pleurodelinae</taxon>
        <taxon>Pleurodeles</taxon>
    </lineage>
</organism>
<protein>
    <submittedName>
        <fullName evidence="2">Uncharacterized protein</fullName>
    </submittedName>
</protein>
<reference evidence="2" key="1">
    <citation type="journal article" date="2022" name="bioRxiv">
        <title>Sequencing and chromosome-scale assembly of the giantPleurodeles waltlgenome.</title>
        <authorList>
            <person name="Brown T."/>
            <person name="Elewa A."/>
            <person name="Iarovenko S."/>
            <person name="Subramanian E."/>
            <person name="Araus A.J."/>
            <person name="Petzold A."/>
            <person name="Susuki M."/>
            <person name="Suzuki K.-i.T."/>
            <person name="Hayashi T."/>
            <person name="Toyoda A."/>
            <person name="Oliveira C."/>
            <person name="Osipova E."/>
            <person name="Leigh N.D."/>
            <person name="Simon A."/>
            <person name="Yun M.H."/>
        </authorList>
    </citation>
    <scope>NUCLEOTIDE SEQUENCE</scope>
    <source>
        <strain evidence="2">20211129_DDA</strain>
        <tissue evidence="2">Liver</tissue>
    </source>
</reference>
<evidence type="ECO:0000313" key="2">
    <source>
        <dbReference type="EMBL" id="KAJ1188764.1"/>
    </source>
</evidence>
<keyword evidence="3" id="KW-1185">Reference proteome</keyword>
<proteinExistence type="predicted"/>
<dbReference type="AlphaFoldDB" id="A0AAV7UID3"/>
<evidence type="ECO:0000313" key="3">
    <source>
        <dbReference type="Proteomes" id="UP001066276"/>
    </source>
</evidence>
<comment type="caution">
    <text evidence="2">The sequence shown here is derived from an EMBL/GenBank/DDBJ whole genome shotgun (WGS) entry which is preliminary data.</text>
</comment>
<dbReference type="Proteomes" id="UP001066276">
    <property type="component" value="Chromosome 3_1"/>
</dbReference>
<feature type="region of interest" description="Disordered" evidence="1">
    <location>
        <begin position="1"/>
        <end position="24"/>
    </location>
</feature>
<evidence type="ECO:0000256" key="1">
    <source>
        <dbReference type="SAM" id="MobiDB-lite"/>
    </source>
</evidence>
<gene>
    <name evidence="2" type="ORF">NDU88_005521</name>
</gene>
<accession>A0AAV7UID3</accession>
<name>A0AAV7UID3_PLEWA</name>
<sequence length="131" mass="15290">MLRPQGVLVQNRSPPSHRITRQRDRLKCPCSIDSRREDRSPVAAPQVRWLHLPAGRVLREDSNADILLKGYVMQEAHFFTESFNYKFLDENLDLKTGLPRRLRVLLQGTQQHASRQDMQVAQREKHITGEH</sequence>
<dbReference type="EMBL" id="JANPWB010000005">
    <property type="protein sequence ID" value="KAJ1188764.1"/>
    <property type="molecule type" value="Genomic_DNA"/>
</dbReference>